<evidence type="ECO:0000313" key="1">
    <source>
        <dbReference type="EMBL" id="RCW75735.1"/>
    </source>
</evidence>
<dbReference type="NCBIfam" id="TIGR03347">
    <property type="entry name" value="VI_chp_1"/>
    <property type="match status" value="1"/>
</dbReference>
<dbReference type="EMBL" id="QPJK01000001">
    <property type="protein sequence ID" value="RCW75735.1"/>
    <property type="molecule type" value="Genomic_DNA"/>
</dbReference>
<proteinExistence type="predicted"/>
<reference evidence="1 2" key="1">
    <citation type="submission" date="2018-07" db="EMBL/GenBank/DDBJ databases">
        <title>Genomic Encyclopedia of Type Strains, Phase IV (KMG-IV): sequencing the most valuable type-strain genomes for metagenomic binning, comparative biology and taxonomic classification.</title>
        <authorList>
            <person name="Goeker M."/>
        </authorList>
    </citation>
    <scope>NUCLEOTIDE SEQUENCE [LARGE SCALE GENOMIC DNA]</scope>
    <source>
        <strain evidence="1 2">DSM 21634</strain>
    </source>
</reference>
<evidence type="ECO:0000313" key="2">
    <source>
        <dbReference type="Proteomes" id="UP000252884"/>
    </source>
</evidence>
<gene>
    <name evidence="1" type="ORF">DES41_101330</name>
</gene>
<dbReference type="Proteomes" id="UP000252884">
    <property type="component" value="Unassembled WGS sequence"/>
</dbReference>
<keyword evidence="2" id="KW-1185">Reference proteome</keyword>
<name>A0A368Y6L6_9BURK</name>
<dbReference type="InterPro" id="IPR010732">
    <property type="entry name" value="T6SS_TssG-like"/>
</dbReference>
<sequence>MNAQREALFAAVRAEPWAHDFFALLRRLEALHPGQPRIGRALRPSQEPVRLGQEAELDFAPAPLASFAQEKDMPAPRLGVRFFGLLGPHGPMPLHLTEYVRERQRWRSDPTAARFLDIFHHRMLALFYRAWADTQPTVQQDRPAQDRFAAWLGAGFGHAGTAPLQGALPRQAQLFQAGLLATRSRHPEGLAKLLAQHFRVPVRIEEHIAHWLPIAPEDRSRLGHASNRPQRSALPAAQLGHSANAGRAVRDRQFKFRVVLGPLTLAQYLGFLPGGRAWPALRDWIRQYAGLDLQWDVQLVLAHAELPPPRLGRRATQGPPLGVAAWLGRQQRDRGDLRLQPTASFVHRHGDHHA</sequence>
<comment type="caution">
    <text evidence="1">The sequence shown here is derived from an EMBL/GenBank/DDBJ whole genome shotgun (WGS) entry which is preliminary data.</text>
</comment>
<dbReference type="PANTHER" id="PTHR35564:SF4">
    <property type="entry name" value="CYTOPLASMIC PROTEIN"/>
    <property type="match status" value="1"/>
</dbReference>
<dbReference type="Pfam" id="PF06996">
    <property type="entry name" value="T6SS_TssG"/>
    <property type="match status" value="1"/>
</dbReference>
<accession>A0A368Y6L6</accession>
<dbReference type="PANTHER" id="PTHR35564">
    <property type="match status" value="1"/>
</dbReference>
<dbReference type="AlphaFoldDB" id="A0A368Y6L6"/>
<organism evidence="1 2">
    <name type="scientific">Pseudorhodoferax soli</name>
    <dbReference type="NCBI Taxonomy" id="545864"/>
    <lineage>
        <taxon>Bacteria</taxon>
        <taxon>Pseudomonadati</taxon>
        <taxon>Pseudomonadota</taxon>
        <taxon>Betaproteobacteria</taxon>
        <taxon>Burkholderiales</taxon>
        <taxon>Comamonadaceae</taxon>
    </lineage>
</organism>
<protein>
    <submittedName>
        <fullName evidence="1">Type VI secretion system protein ImpH</fullName>
    </submittedName>
</protein>
<dbReference type="RefSeq" id="WP_170168072.1">
    <property type="nucleotide sequence ID" value="NZ_QPJK01000001.1"/>
</dbReference>